<protein>
    <submittedName>
        <fullName evidence="1">Predicted protein</fullName>
    </submittedName>
</protein>
<sequence length="270" mass="30775">MFISDDDARKSAHRQRRVVVFKIYQREVKWLLIHRLTFYWWRLTEYGSPCPHHGGGSRISRRLGLRMRDAYRLSESYLLPLSQDQARGLPLLLASLKTMADDSNLTSAILSCITPLQSHLSCPGLFCCHNTGTQASPERLMLDSLGLFTNYRCATSRFRSRLGCYWVAARAIEGLDKEIAVPQAVIKDVVDSCHSDTMYILKLRRPCEVLVQKFCKKLADSVLAEERTEHLGSVRELLFIPLAIRHEAKFYTLKTTRTILVTPPPLTPAP</sequence>
<dbReference type="KEGG" id="lbc:LACBIDRAFT_328449"/>
<dbReference type="RefSeq" id="XP_001882584.1">
    <property type="nucleotide sequence ID" value="XM_001882549.1"/>
</dbReference>
<reference evidence="1 2" key="1">
    <citation type="journal article" date="2008" name="Nature">
        <title>The genome of Laccaria bicolor provides insights into mycorrhizal symbiosis.</title>
        <authorList>
            <person name="Martin F."/>
            <person name="Aerts A."/>
            <person name="Ahren D."/>
            <person name="Brun A."/>
            <person name="Danchin E.G.J."/>
            <person name="Duchaussoy F."/>
            <person name="Gibon J."/>
            <person name="Kohler A."/>
            <person name="Lindquist E."/>
            <person name="Pereda V."/>
            <person name="Salamov A."/>
            <person name="Shapiro H.J."/>
            <person name="Wuyts J."/>
            <person name="Blaudez D."/>
            <person name="Buee M."/>
            <person name="Brokstein P."/>
            <person name="Canbaeck B."/>
            <person name="Cohen D."/>
            <person name="Courty P.E."/>
            <person name="Coutinho P.M."/>
            <person name="Delaruelle C."/>
            <person name="Detter J.C."/>
            <person name="Deveau A."/>
            <person name="DiFazio S."/>
            <person name="Duplessis S."/>
            <person name="Fraissinet-Tachet L."/>
            <person name="Lucic E."/>
            <person name="Frey-Klett P."/>
            <person name="Fourrey C."/>
            <person name="Feussner I."/>
            <person name="Gay G."/>
            <person name="Grimwood J."/>
            <person name="Hoegger P.J."/>
            <person name="Jain P."/>
            <person name="Kilaru S."/>
            <person name="Labbe J."/>
            <person name="Lin Y.C."/>
            <person name="Legue V."/>
            <person name="Le Tacon F."/>
            <person name="Marmeisse R."/>
            <person name="Melayah D."/>
            <person name="Montanini B."/>
            <person name="Muratet M."/>
            <person name="Nehls U."/>
            <person name="Niculita-Hirzel H."/>
            <person name="Oudot-Le Secq M.P."/>
            <person name="Peter M."/>
            <person name="Quesneville H."/>
            <person name="Rajashekar B."/>
            <person name="Reich M."/>
            <person name="Rouhier N."/>
            <person name="Schmutz J."/>
            <person name="Yin T."/>
            <person name="Chalot M."/>
            <person name="Henrissat B."/>
            <person name="Kuees U."/>
            <person name="Lucas S."/>
            <person name="Van de Peer Y."/>
            <person name="Podila G.K."/>
            <person name="Polle A."/>
            <person name="Pukkila P.J."/>
            <person name="Richardson P.M."/>
            <person name="Rouze P."/>
            <person name="Sanders I.R."/>
            <person name="Stajich J.E."/>
            <person name="Tunlid A."/>
            <person name="Tuskan G."/>
            <person name="Grigoriev I.V."/>
        </authorList>
    </citation>
    <scope>NUCLEOTIDE SEQUENCE [LARGE SCALE GENOMIC DNA]</scope>
    <source>
        <strain evidence="2">S238N-H82 / ATCC MYA-4686</strain>
    </source>
</reference>
<name>B0DEV3_LACBS</name>
<proteinExistence type="predicted"/>
<evidence type="ECO:0000313" key="1">
    <source>
        <dbReference type="EMBL" id="EDR06737.1"/>
    </source>
</evidence>
<dbReference type="Proteomes" id="UP000001194">
    <property type="component" value="Unassembled WGS sequence"/>
</dbReference>
<accession>B0DEV3</accession>
<organism evidence="2">
    <name type="scientific">Laccaria bicolor (strain S238N-H82 / ATCC MYA-4686)</name>
    <name type="common">Bicoloured deceiver</name>
    <name type="synonym">Laccaria laccata var. bicolor</name>
    <dbReference type="NCBI Taxonomy" id="486041"/>
    <lineage>
        <taxon>Eukaryota</taxon>
        <taxon>Fungi</taxon>
        <taxon>Dikarya</taxon>
        <taxon>Basidiomycota</taxon>
        <taxon>Agaricomycotina</taxon>
        <taxon>Agaricomycetes</taxon>
        <taxon>Agaricomycetidae</taxon>
        <taxon>Agaricales</taxon>
        <taxon>Agaricineae</taxon>
        <taxon>Hydnangiaceae</taxon>
        <taxon>Laccaria</taxon>
    </lineage>
</organism>
<gene>
    <name evidence="1" type="ORF">LACBIDRAFT_328449</name>
</gene>
<dbReference type="InParanoid" id="B0DEV3"/>
<dbReference type="OrthoDB" id="3109652at2759"/>
<keyword evidence="2" id="KW-1185">Reference proteome</keyword>
<evidence type="ECO:0000313" key="2">
    <source>
        <dbReference type="Proteomes" id="UP000001194"/>
    </source>
</evidence>
<dbReference type="HOGENOM" id="CLU_1030831_0_0_1"/>
<dbReference type="EMBL" id="DS547107">
    <property type="protein sequence ID" value="EDR06737.1"/>
    <property type="molecule type" value="Genomic_DNA"/>
</dbReference>
<dbReference type="AlphaFoldDB" id="B0DEV3"/>
<dbReference type="GeneID" id="6078099"/>